<evidence type="ECO:0000313" key="1">
    <source>
        <dbReference type="EMBL" id="EER01135.1"/>
    </source>
</evidence>
<reference evidence="1 2" key="1">
    <citation type="submission" date="2008-07" db="EMBL/GenBank/DDBJ databases">
        <authorList>
            <person name="El-Sayed N."/>
            <person name="Caler E."/>
            <person name="Inman J."/>
            <person name="Amedeo P."/>
            <person name="Hass B."/>
            <person name="Wortman J."/>
        </authorList>
    </citation>
    <scope>NUCLEOTIDE SEQUENCE [LARGE SCALE GENOMIC DNA]</scope>
    <source>
        <strain evidence="2">ATCC 50983 / TXsc</strain>
    </source>
</reference>
<dbReference type="OMA" id="ITEEIRC"/>
<dbReference type="RefSeq" id="XP_002768417.1">
    <property type="nucleotide sequence ID" value="XM_002768371.1"/>
</dbReference>
<dbReference type="OrthoDB" id="10484457at2759"/>
<dbReference type="GeneID" id="9057976"/>
<accession>C5LQ27</accession>
<organism evidence="2">
    <name type="scientific">Perkinsus marinus (strain ATCC 50983 / TXsc)</name>
    <dbReference type="NCBI Taxonomy" id="423536"/>
    <lineage>
        <taxon>Eukaryota</taxon>
        <taxon>Sar</taxon>
        <taxon>Alveolata</taxon>
        <taxon>Perkinsozoa</taxon>
        <taxon>Perkinsea</taxon>
        <taxon>Perkinsida</taxon>
        <taxon>Perkinsidae</taxon>
        <taxon>Perkinsus</taxon>
    </lineage>
</organism>
<evidence type="ECO:0000313" key="2">
    <source>
        <dbReference type="Proteomes" id="UP000007800"/>
    </source>
</evidence>
<protein>
    <submittedName>
        <fullName evidence="1">Uncharacterized protein</fullName>
    </submittedName>
</protein>
<dbReference type="AlphaFoldDB" id="C5LQ27"/>
<dbReference type="EMBL" id="GG684423">
    <property type="protein sequence ID" value="EER01135.1"/>
    <property type="molecule type" value="Genomic_DNA"/>
</dbReference>
<dbReference type="Proteomes" id="UP000007800">
    <property type="component" value="Unassembled WGS sequence"/>
</dbReference>
<name>C5LQ27_PERM5</name>
<gene>
    <name evidence="1" type="ORF">Pmar_PMAR009055</name>
</gene>
<dbReference type="InParanoid" id="C5LQ27"/>
<proteinExistence type="predicted"/>
<keyword evidence="2" id="KW-1185">Reference proteome</keyword>
<sequence length="447" mass="49639">MNLPPLELTEKADQMGSAGARACPVCIDSLTLELKVFNESATTNILVDDLKGKVWDYMPVRHLPNELTIADVTSGLRRSHGFVQFPGVNQHLSIESTRWESFSIYNSEISPRIDYLPGAGPYLTVGLEGPPENPDVVPYFLNDSRIAHCSCVFGGVLYVVPQHLLTRELRRFHISKRELLAPIRLPWEIEGVAVADNNIFIISGRGDFSVYILYDSPGTSDILANPSNDTAHRLCYVSSLPLDVRNLVVDGVSIGLLDSPRDEATSRPTFGLFGNQMSSILDERGLAQILELRDVTAAEEEVSPRRLLFTARFAGEIDADLCVHFVGSSFVRVFGGCPGQARFVPNTGGTTCVGLCRLHAVLLSFTEEGFATLLAKVLICSVVVGERPYNLVVTRDWEIFVNVQPSIIDFPELPRAENDDVIPITEEIRCIRLWAQHEFDRRRNKLT</sequence>